<evidence type="ECO:0000256" key="1">
    <source>
        <dbReference type="SAM" id="MobiDB-lite"/>
    </source>
</evidence>
<proteinExistence type="predicted"/>
<dbReference type="AlphaFoldDB" id="A0A4T0BAB5"/>
<dbReference type="Proteomes" id="UP000308724">
    <property type="component" value="Unassembled WGS sequence"/>
</dbReference>
<evidence type="ECO:0000313" key="2">
    <source>
        <dbReference type="EMBL" id="TIA28634.1"/>
    </source>
</evidence>
<accession>A0A4T0BAB5</accession>
<protein>
    <submittedName>
        <fullName evidence="2">Uncharacterized protein</fullName>
    </submittedName>
</protein>
<feature type="compositionally biased region" description="Basic and acidic residues" evidence="1">
    <location>
        <begin position="525"/>
        <end position="552"/>
    </location>
</feature>
<feature type="compositionally biased region" description="Basic and acidic residues" evidence="1">
    <location>
        <begin position="562"/>
        <end position="638"/>
    </location>
</feature>
<dbReference type="EMBL" id="QZBZ01000553">
    <property type="protein sequence ID" value="TIA28634.1"/>
    <property type="molecule type" value="Genomic_DNA"/>
</dbReference>
<feature type="region of interest" description="Disordered" evidence="1">
    <location>
        <begin position="500"/>
        <end position="652"/>
    </location>
</feature>
<feature type="compositionally biased region" description="Basic and acidic residues" evidence="1">
    <location>
        <begin position="500"/>
        <end position="510"/>
    </location>
</feature>
<comment type="caution">
    <text evidence="2">The sequence shown here is derived from an EMBL/GenBank/DDBJ whole genome shotgun (WGS) entry which is preliminary data.</text>
</comment>
<evidence type="ECO:0000313" key="3">
    <source>
        <dbReference type="Proteomes" id="UP000308724"/>
    </source>
</evidence>
<organism evidence="2 3">
    <name type="scientific">Aureobasidium pullulans</name>
    <name type="common">Black yeast</name>
    <name type="synonym">Pullularia pullulans</name>
    <dbReference type="NCBI Taxonomy" id="5580"/>
    <lineage>
        <taxon>Eukaryota</taxon>
        <taxon>Fungi</taxon>
        <taxon>Dikarya</taxon>
        <taxon>Ascomycota</taxon>
        <taxon>Pezizomycotina</taxon>
        <taxon>Dothideomycetes</taxon>
        <taxon>Dothideomycetidae</taxon>
        <taxon>Dothideales</taxon>
        <taxon>Saccotheciaceae</taxon>
        <taxon>Aureobasidium</taxon>
    </lineage>
</organism>
<name>A0A4T0BAB5_AURPU</name>
<reference evidence="2 3" key="1">
    <citation type="submission" date="2018-10" db="EMBL/GenBank/DDBJ databases">
        <title>Fifty Aureobasidium pullulans genomes reveal a recombining polyextremotolerant generalist.</title>
        <authorList>
            <person name="Gostincar C."/>
            <person name="Turk M."/>
            <person name="Zajc J."/>
            <person name="Gunde-Cimerman N."/>
        </authorList>
    </citation>
    <scope>NUCLEOTIDE SEQUENCE [LARGE SCALE GENOMIC DNA]</scope>
    <source>
        <strain evidence="2 3">EXF-1645</strain>
    </source>
</reference>
<gene>
    <name evidence="2" type="ORF">D6C78_10650</name>
</gene>
<sequence length="652" mass="74309">MSRKYRKAMASKVDEDAWDLDRDVKFAMSILLPKTIDLLTAVEKPTFEEFLKLPWIKTDRPGIYSCLVWWIDEWGNLHIIIKVGCAWSEDGGLQKRRGAQLIDTFSQSEAIRGSPFHKFIQDAKASGRSVNFHWSTLAIGESFTRRVNCDEYLAARFYQVEAMLSAAFGASISTMNNPKYLALNGWPYVDPNSKLQWTGADSHCSLEDNWPNPPTGQSIRDTLHCPIDGCYKNKPGELMFYQRSQYDDHMAAHKNGTAKKMSFAKCFDPRCLYEEFPYELNKHQRQHIDGDHACSACGLRFVWGFDAEKHASVCLVEDAIDVHKAAVESIKLAKMLVCSDHRCGHEMEGFPSNVANMKKHEQMHVDGHHTCLECGLKLSNTAVSVHKTKYCPGRSTSAPVQPSTDLVCGDARCGIRYDGTNKRQISNYNKHVQSHIDGKFTCDCGLILQNVRLRAEHKRGACPGKRLAPVKKNHRRTEGYGVVFPAQVVVASRSECLEKKMTDDKSKETQVQEDETQANKTQANRMKDRSNDSDKSTIPEVATAKDTEELFRKTTRTNGYMEDIKQRPAKRSKEDMEDFESRPTKRFREEQEDNEQRPAKKSREEQKGVEHGPAKRSREEQESVEQRPAKRLKQREEETVVILDSDDENELA</sequence>